<sequence>MLEHATNALDKDGTQTVDFSGETYLIQTLGGSRRLLVIGAVHIAQKLIPMAMIAGYEVQLIDPRKAFASSERFPGINIVNDWPHEVMKTLQLDSRTAVVTLSHDAKIDEPALQAALESRAFYIGALGSQKNHTKRIQRLAALGFDKKTLARIAGPIGLPLGGRSPAEIAVAILAQIIQAVYQQKR</sequence>
<protein>
    <recommendedName>
        <fullName evidence="1">XdhC Rossmann domain-containing protein</fullName>
    </recommendedName>
</protein>
<proteinExistence type="predicted"/>
<dbReference type="Pfam" id="PF13478">
    <property type="entry name" value="XdhC_C"/>
    <property type="match status" value="1"/>
</dbReference>
<organism evidence="2">
    <name type="scientific">marine metagenome</name>
    <dbReference type="NCBI Taxonomy" id="408172"/>
    <lineage>
        <taxon>unclassified sequences</taxon>
        <taxon>metagenomes</taxon>
        <taxon>ecological metagenomes</taxon>
    </lineage>
</organism>
<dbReference type="Gene3D" id="3.40.50.720">
    <property type="entry name" value="NAD(P)-binding Rossmann-like Domain"/>
    <property type="match status" value="1"/>
</dbReference>
<feature type="domain" description="XdhC Rossmann" evidence="1">
    <location>
        <begin position="35"/>
        <end position="176"/>
    </location>
</feature>
<name>A0A381YEQ8_9ZZZZ</name>
<dbReference type="InterPro" id="IPR027051">
    <property type="entry name" value="XdhC_Rossmann_dom"/>
</dbReference>
<dbReference type="PANTHER" id="PTHR30388">
    <property type="entry name" value="ALDEHYDE OXIDOREDUCTASE MOLYBDENUM COFACTOR ASSEMBLY PROTEIN"/>
    <property type="match status" value="1"/>
</dbReference>
<evidence type="ECO:0000259" key="1">
    <source>
        <dbReference type="Pfam" id="PF13478"/>
    </source>
</evidence>
<reference evidence="2" key="1">
    <citation type="submission" date="2018-05" db="EMBL/GenBank/DDBJ databases">
        <authorList>
            <person name="Lanie J.A."/>
            <person name="Ng W.-L."/>
            <person name="Kazmierczak K.M."/>
            <person name="Andrzejewski T.M."/>
            <person name="Davidsen T.M."/>
            <person name="Wayne K.J."/>
            <person name="Tettelin H."/>
            <person name="Glass J.I."/>
            <person name="Rusch D."/>
            <person name="Podicherti R."/>
            <person name="Tsui H.-C.T."/>
            <person name="Winkler M.E."/>
        </authorList>
    </citation>
    <scope>NUCLEOTIDE SEQUENCE</scope>
</reference>
<accession>A0A381YEQ8</accession>
<dbReference type="EMBL" id="UINC01018071">
    <property type="protein sequence ID" value="SVA75548.1"/>
    <property type="molecule type" value="Genomic_DNA"/>
</dbReference>
<gene>
    <name evidence="2" type="ORF">METZ01_LOCUS128402</name>
</gene>
<evidence type="ECO:0000313" key="2">
    <source>
        <dbReference type="EMBL" id="SVA75548.1"/>
    </source>
</evidence>
<dbReference type="AlphaFoldDB" id="A0A381YEQ8"/>
<dbReference type="InterPro" id="IPR052698">
    <property type="entry name" value="MoCofactor_Util/Proc"/>
</dbReference>
<dbReference type="PANTHER" id="PTHR30388:SF4">
    <property type="entry name" value="MOLYBDENUM COFACTOR INSERTION CHAPERONE PAOD"/>
    <property type="match status" value="1"/>
</dbReference>